<accession>A0ABP5F8K4</accession>
<evidence type="ECO:0000313" key="8">
    <source>
        <dbReference type="EMBL" id="GAA2020790.1"/>
    </source>
</evidence>
<dbReference type="InterPro" id="IPR027417">
    <property type="entry name" value="P-loop_NTPase"/>
</dbReference>
<dbReference type="InterPro" id="IPR044139">
    <property type="entry name" value="CysN_NoDQ_III"/>
</dbReference>
<dbReference type="EC" id="2.7.7.4" evidence="1"/>
<reference evidence="9" key="1">
    <citation type="journal article" date="2019" name="Int. J. Syst. Evol. Microbiol.">
        <title>The Global Catalogue of Microorganisms (GCM) 10K type strain sequencing project: providing services to taxonomists for standard genome sequencing and annotation.</title>
        <authorList>
            <consortium name="The Broad Institute Genomics Platform"/>
            <consortium name="The Broad Institute Genome Sequencing Center for Infectious Disease"/>
            <person name="Wu L."/>
            <person name="Ma J."/>
        </authorList>
    </citation>
    <scope>NUCLEOTIDE SEQUENCE [LARGE SCALE GENOMIC DNA]</scope>
    <source>
        <strain evidence="9">JCM 14283</strain>
    </source>
</reference>
<dbReference type="PANTHER" id="PTHR23115">
    <property type="entry name" value="TRANSLATION FACTOR"/>
    <property type="match status" value="1"/>
</dbReference>
<dbReference type="InterPro" id="IPR009000">
    <property type="entry name" value="Transl_B-barrel_sf"/>
</dbReference>
<dbReference type="NCBIfam" id="TIGR02034">
    <property type="entry name" value="CysN"/>
    <property type="match status" value="1"/>
</dbReference>
<evidence type="ECO:0000256" key="4">
    <source>
        <dbReference type="ARBA" id="ARBA00022741"/>
    </source>
</evidence>
<keyword evidence="5" id="KW-0067">ATP-binding</keyword>
<feature type="domain" description="Tr-type G" evidence="7">
    <location>
        <begin position="1"/>
        <end position="214"/>
    </location>
</feature>
<dbReference type="SUPFAM" id="SSF50465">
    <property type="entry name" value="EF-Tu/eEF-1alpha/eIF2-gamma C-terminal domain"/>
    <property type="match status" value="1"/>
</dbReference>
<evidence type="ECO:0000256" key="1">
    <source>
        <dbReference type="ARBA" id="ARBA00012391"/>
    </source>
</evidence>
<dbReference type="CDD" id="cd04166">
    <property type="entry name" value="CysN_ATPS"/>
    <property type="match status" value="1"/>
</dbReference>
<dbReference type="InterPro" id="IPR050100">
    <property type="entry name" value="TRAFAC_GTPase_members"/>
</dbReference>
<dbReference type="InterPro" id="IPR005225">
    <property type="entry name" value="Small_GTP-bd"/>
</dbReference>
<dbReference type="InterPro" id="IPR031157">
    <property type="entry name" value="G_TR_CS"/>
</dbReference>
<keyword evidence="9" id="KW-1185">Reference proteome</keyword>
<keyword evidence="6" id="KW-0342">GTP-binding</keyword>
<protein>
    <recommendedName>
        <fullName evidence="1">sulfate adenylyltransferase</fullName>
        <ecNumber evidence="1">2.7.7.4</ecNumber>
    </recommendedName>
</protein>
<dbReference type="InterPro" id="IPR041757">
    <property type="entry name" value="CysN_GTP-bd"/>
</dbReference>
<dbReference type="InterPro" id="IPR044138">
    <property type="entry name" value="CysN_II"/>
</dbReference>
<dbReference type="Pfam" id="PF00009">
    <property type="entry name" value="GTP_EFTU"/>
    <property type="match status" value="1"/>
</dbReference>
<dbReference type="InterPro" id="IPR054696">
    <property type="entry name" value="GTP-eEF1A_C"/>
</dbReference>
<evidence type="ECO:0000256" key="2">
    <source>
        <dbReference type="ARBA" id="ARBA00022679"/>
    </source>
</evidence>
<evidence type="ECO:0000259" key="7">
    <source>
        <dbReference type="PROSITE" id="PS51722"/>
    </source>
</evidence>
<evidence type="ECO:0000256" key="5">
    <source>
        <dbReference type="ARBA" id="ARBA00022840"/>
    </source>
</evidence>
<dbReference type="EMBL" id="BAAANB010000001">
    <property type="protein sequence ID" value="GAA2020790.1"/>
    <property type="molecule type" value="Genomic_DNA"/>
</dbReference>
<dbReference type="PRINTS" id="PR00315">
    <property type="entry name" value="ELONGATNFCT"/>
</dbReference>
<keyword evidence="2" id="KW-0808">Transferase</keyword>
<dbReference type="InterPro" id="IPR000795">
    <property type="entry name" value="T_Tr_GTP-bd_dom"/>
</dbReference>
<dbReference type="NCBIfam" id="TIGR00231">
    <property type="entry name" value="small_GTP"/>
    <property type="match status" value="1"/>
</dbReference>
<dbReference type="Proteomes" id="UP001501285">
    <property type="component" value="Unassembled WGS sequence"/>
</dbReference>
<evidence type="ECO:0000313" key="9">
    <source>
        <dbReference type="Proteomes" id="UP001501285"/>
    </source>
</evidence>
<dbReference type="InterPro" id="IPR009001">
    <property type="entry name" value="Transl_elong_EF1A/Init_IF2_C"/>
</dbReference>
<evidence type="ECO:0000256" key="6">
    <source>
        <dbReference type="ARBA" id="ARBA00023134"/>
    </source>
</evidence>
<evidence type="ECO:0000256" key="3">
    <source>
        <dbReference type="ARBA" id="ARBA00022695"/>
    </source>
</evidence>
<dbReference type="InterPro" id="IPR011779">
    <property type="entry name" value="SO4_adenylTrfase_lsu"/>
</dbReference>
<dbReference type="CDD" id="cd03695">
    <property type="entry name" value="CysN_NodQ_II"/>
    <property type="match status" value="1"/>
</dbReference>
<sequence length="418" mass="46870">MDILRFATAGSVDDGKSTLIGRLLYDTKTAFSDQIDAVERASRERGDEHVNLALLTDGLRAEREQGITIDVAYRYFATPNRKFIIADTPGHIQYTRNMVTGASTADLALVLVDARKGLVEQSRRHAFLATLLQVPHLVLVVNKMDLVDFSQEVYERIRDEFTQFAAKLRVPDLTVMPVSALNGDNVVTRSENMPWYDGPSLLHHLENVHVASDRNLIDVRFPVQYVIRPQSDAWHDYRGYAGQVLGGTLKKGDEVMVLPSGFTSRILAVETADGEVDEAYPPMSVTVRLEDEIDVSRGDMICRPHNQPTVTQDIDAMVCWMDESSPMRLGGKYSIKHTTRSARTIVKALQYRLDINTLHRDEQANQLVLNEIGRVRLRTTVPLMADDYSRNRNTGGFVLIDEATNRTVAAGMIADNVR</sequence>
<dbReference type="Gene3D" id="2.40.30.10">
    <property type="entry name" value="Translation factors"/>
    <property type="match status" value="2"/>
</dbReference>
<dbReference type="CDD" id="cd04095">
    <property type="entry name" value="CysN_NoDQ_III"/>
    <property type="match status" value="1"/>
</dbReference>
<gene>
    <name evidence="8" type="ORF">GCM10009740_06540</name>
</gene>
<proteinExistence type="predicted"/>
<name>A0ABP5F8K4_9MICO</name>
<dbReference type="PROSITE" id="PS00301">
    <property type="entry name" value="G_TR_1"/>
    <property type="match status" value="1"/>
</dbReference>
<dbReference type="PROSITE" id="PS51722">
    <property type="entry name" value="G_TR_2"/>
    <property type="match status" value="1"/>
</dbReference>
<dbReference type="Gene3D" id="3.40.50.300">
    <property type="entry name" value="P-loop containing nucleotide triphosphate hydrolases"/>
    <property type="match status" value="1"/>
</dbReference>
<organism evidence="8 9">
    <name type="scientific">Terrabacter terrae</name>
    <dbReference type="NCBI Taxonomy" id="318434"/>
    <lineage>
        <taxon>Bacteria</taxon>
        <taxon>Bacillati</taxon>
        <taxon>Actinomycetota</taxon>
        <taxon>Actinomycetes</taxon>
        <taxon>Micrococcales</taxon>
        <taxon>Intrasporangiaceae</taxon>
        <taxon>Terrabacter</taxon>
    </lineage>
</organism>
<comment type="caution">
    <text evidence="8">The sequence shown here is derived from an EMBL/GenBank/DDBJ whole genome shotgun (WGS) entry which is preliminary data.</text>
</comment>
<dbReference type="RefSeq" id="WP_343987439.1">
    <property type="nucleotide sequence ID" value="NZ_BAAANB010000001.1"/>
</dbReference>
<dbReference type="Pfam" id="PF22594">
    <property type="entry name" value="GTP-eEF1A_C"/>
    <property type="match status" value="1"/>
</dbReference>
<dbReference type="SUPFAM" id="SSF50447">
    <property type="entry name" value="Translation proteins"/>
    <property type="match status" value="1"/>
</dbReference>
<keyword evidence="4" id="KW-0547">Nucleotide-binding</keyword>
<keyword evidence="3" id="KW-0548">Nucleotidyltransferase</keyword>
<dbReference type="SUPFAM" id="SSF52540">
    <property type="entry name" value="P-loop containing nucleoside triphosphate hydrolases"/>
    <property type="match status" value="1"/>
</dbReference>